<dbReference type="AlphaFoldDB" id="A0A066YKK8"/>
<sequence length="155" mass="16043">MRYSAVHGPGCDAEWFYADPIFQAGGGGLNGSTCHGQAVAATVSGVAGHADGGAFWQFNTGHTGSGSCTIDVYVPNSADAGGTAIYFLDARQNAEPPLYSPPPVNQVASRGQWASLGTWPIPSDGWFSVTLSNKPARSGDAYKVAASASRATCRW</sequence>
<organism evidence="1 2">
    <name type="scientific">Kitasatospora cheerisanensis KCTC 2395</name>
    <dbReference type="NCBI Taxonomy" id="1348663"/>
    <lineage>
        <taxon>Bacteria</taxon>
        <taxon>Bacillati</taxon>
        <taxon>Actinomycetota</taxon>
        <taxon>Actinomycetes</taxon>
        <taxon>Kitasatosporales</taxon>
        <taxon>Streptomycetaceae</taxon>
        <taxon>Kitasatospora</taxon>
    </lineage>
</organism>
<reference evidence="1 2" key="1">
    <citation type="submission" date="2014-05" db="EMBL/GenBank/DDBJ databases">
        <title>Draft Genome Sequence of Kitasatospora cheerisanensis KCTC 2395.</title>
        <authorList>
            <person name="Nam D.H."/>
        </authorList>
    </citation>
    <scope>NUCLEOTIDE SEQUENCE [LARGE SCALE GENOMIC DNA]</scope>
    <source>
        <strain evidence="1 2">KCTC 2395</strain>
    </source>
</reference>
<dbReference type="PATRIC" id="fig|1348663.4.peg.7482"/>
<keyword evidence="2" id="KW-1185">Reference proteome</keyword>
<dbReference type="RefSeq" id="WP_035875998.1">
    <property type="nucleotide sequence ID" value="NZ_KK853998.1"/>
</dbReference>
<dbReference type="Proteomes" id="UP000027178">
    <property type="component" value="Unassembled WGS sequence"/>
</dbReference>
<accession>A0A066YKK8</accession>
<dbReference type="EMBL" id="JNBY01000175">
    <property type="protein sequence ID" value="KDN80474.1"/>
    <property type="molecule type" value="Genomic_DNA"/>
</dbReference>
<protein>
    <submittedName>
        <fullName evidence="1">Uncharacterized protein</fullName>
    </submittedName>
</protein>
<evidence type="ECO:0000313" key="2">
    <source>
        <dbReference type="Proteomes" id="UP000027178"/>
    </source>
</evidence>
<evidence type="ECO:0000313" key="1">
    <source>
        <dbReference type="EMBL" id="KDN80474.1"/>
    </source>
</evidence>
<name>A0A066YKK8_9ACTN</name>
<proteinExistence type="predicted"/>
<dbReference type="OrthoDB" id="3432217at2"/>
<gene>
    <name evidence="1" type="ORF">KCH_77620</name>
</gene>
<comment type="caution">
    <text evidence="1">The sequence shown here is derived from an EMBL/GenBank/DDBJ whole genome shotgun (WGS) entry which is preliminary data.</text>
</comment>
<dbReference type="HOGENOM" id="CLU_1693165_0_0_11"/>